<reference evidence="16 17" key="1">
    <citation type="journal article" date="2013" name="Nature">
        <title>Insights into bilaterian evolution from three spiralian genomes.</title>
        <authorList>
            <person name="Simakov O."/>
            <person name="Marletaz F."/>
            <person name="Cho S.J."/>
            <person name="Edsinger-Gonzales E."/>
            <person name="Havlak P."/>
            <person name="Hellsten U."/>
            <person name="Kuo D.H."/>
            <person name="Larsson T."/>
            <person name="Lv J."/>
            <person name="Arendt D."/>
            <person name="Savage R."/>
            <person name="Osoegawa K."/>
            <person name="de Jong P."/>
            <person name="Grimwood J."/>
            <person name="Chapman J.A."/>
            <person name="Shapiro H."/>
            <person name="Aerts A."/>
            <person name="Otillar R.P."/>
            <person name="Terry A.Y."/>
            <person name="Boore J.L."/>
            <person name="Grigoriev I.V."/>
            <person name="Lindberg D.R."/>
            <person name="Seaver E.C."/>
            <person name="Weisblat D.A."/>
            <person name="Putnam N.H."/>
            <person name="Rokhsar D.S."/>
        </authorList>
    </citation>
    <scope>NUCLEOTIDE SEQUENCE [LARGE SCALE GENOMIC DNA]</scope>
</reference>
<dbReference type="Gene3D" id="1.25.40.20">
    <property type="entry name" value="Ankyrin repeat-containing domain"/>
    <property type="match status" value="1"/>
</dbReference>
<evidence type="ECO:0000256" key="7">
    <source>
        <dbReference type="ARBA" id="ARBA00022737"/>
    </source>
</evidence>
<dbReference type="Pfam" id="PF12796">
    <property type="entry name" value="Ank_2"/>
    <property type="match status" value="1"/>
</dbReference>
<evidence type="ECO:0000256" key="3">
    <source>
        <dbReference type="ARBA" id="ARBA00022475"/>
    </source>
</evidence>
<dbReference type="SUPFAM" id="SSF48403">
    <property type="entry name" value="Ankyrin repeat"/>
    <property type="match status" value="1"/>
</dbReference>
<feature type="transmembrane region" description="Helical" evidence="14">
    <location>
        <begin position="376"/>
        <end position="393"/>
    </location>
</feature>
<dbReference type="GO" id="GO:0005262">
    <property type="term" value="F:calcium channel activity"/>
    <property type="evidence" value="ECO:0007669"/>
    <property type="project" value="UniProtKB-KW"/>
</dbReference>
<keyword evidence="4" id="KW-0109">Calcium transport</keyword>
<keyword evidence="9 14" id="KW-1133">Transmembrane helix</keyword>
<dbReference type="OrthoDB" id="533508at2759"/>
<keyword evidence="10" id="KW-0406">Ion transport</keyword>
<accession>V3ZJ74</accession>
<evidence type="ECO:0000256" key="14">
    <source>
        <dbReference type="SAM" id="Phobius"/>
    </source>
</evidence>
<evidence type="ECO:0000256" key="1">
    <source>
        <dbReference type="ARBA" id="ARBA00004651"/>
    </source>
</evidence>
<dbReference type="GO" id="GO:0098703">
    <property type="term" value="P:calcium ion import across plasma membrane"/>
    <property type="evidence" value="ECO:0007669"/>
    <property type="project" value="TreeGrafter"/>
</dbReference>
<keyword evidence="5" id="KW-0107">Calcium channel</keyword>
<dbReference type="KEGG" id="lgi:LOTGIDRAFT_132455"/>
<sequence>WDLNKRGGVGETPFHLLFLMGTKEHTAVGKIFLELYPRMSLDVYEGNEYFGESALHIAVVNNDLETVKLLVKQGALVNQRASGRFFLPEDVKHGKDPKNTDYFGYAYYGEYPLAFAASFNFQEIYDHLLENGADPDLKDSFGNTVLHMTVICHQPKMYKYAVQHLTKKANKDIENNAGLTPLTLASKLGRQQIFSEMLEIDSMVMWKYSNITCSMYPLENLDSVDREGKANYKSALMIIVNGETDGHLDMLEGGVMRQLLEEKWKTFGQNRFIVRLLFAFIHLAMISVCVYTRPMRHGLLEISTPTDTVSIARLVFEILTCLICSLTLMIELKEISGVGFLLFRHAPDQAIYLLACTLILVCIPLRLTGLSDIEDTLLTIAVPCSFIYLLFFARVYRLTGPFVTMVYEMCIRDLFRFGIVYIIFLVGFTQGFYFLFADVQTDNTEVLKFSTYPDTIMNLFQMTLGEFKYETFNYARYVWLTKFEFFIFMILVPILLLNMLIAMMGNTYHNIITKSEKEWRRQWAKILIVLERGFFKKQLLRFQREYSIEFTDTKRALVVIKASNKSNAKQSKAAKANWKVGCVFHSD</sequence>
<dbReference type="STRING" id="225164.V3ZJ74"/>
<dbReference type="Gene3D" id="1.10.287.70">
    <property type="match status" value="1"/>
</dbReference>
<evidence type="ECO:0000313" key="17">
    <source>
        <dbReference type="Proteomes" id="UP000030746"/>
    </source>
</evidence>
<evidence type="ECO:0000256" key="9">
    <source>
        <dbReference type="ARBA" id="ARBA00022989"/>
    </source>
</evidence>
<evidence type="ECO:0000256" key="8">
    <source>
        <dbReference type="ARBA" id="ARBA00022837"/>
    </source>
</evidence>
<dbReference type="PANTHER" id="PTHR10582:SF2">
    <property type="entry name" value="INACTIVE"/>
    <property type="match status" value="1"/>
</dbReference>
<gene>
    <name evidence="16" type="ORF">LOTGIDRAFT_132455</name>
</gene>
<dbReference type="Pfam" id="PF00023">
    <property type="entry name" value="Ank"/>
    <property type="match status" value="1"/>
</dbReference>
<protein>
    <recommendedName>
        <fullName evidence="15">Ion transport domain-containing protein</fullName>
    </recommendedName>
</protein>
<feature type="transmembrane region" description="Helical" evidence="14">
    <location>
        <begin position="311"/>
        <end position="330"/>
    </location>
</feature>
<feature type="domain" description="Ion transport" evidence="15">
    <location>
        <begin position="276"/>
        <end position="512"/>
    </location>
</feature>
<feature type="non-terminal residue" evidence="16">
    <location>
        <position position="1"/>
    </location>
</feature>
<dbReference type="PROSITE" id="PS50088">
    <property type="entry name" value="ANK_REPEAT"/>
    <property type="match status" value="2"/>
</dbReference>
<dbReference type="InterPro" id="IPR005821">
    <property type="entry name" value="Ion_trans_dom"/>
</dbReference>
<feature type="transmembrane region" description="Helical" evidence="14">
    <location>
        <begin position="485"/>
        <end position="505"/>
    </location>
</feature>
<dbReference type="PROSITE" id="PS50297">
    <property type="entry name" value="ANK_REP_REGION"/>
    <property type="match status" value="2"/>
</dbReference>
<feature type="repeat" description="ANK" evidence="13">
    <location>
        <begin position="108"/>
        <end position="140"/>
    </location>
</feature>
<keyword evidence="2" id="KW-0813">Transport</keyword>
<evidence type="ECO:0000256" key="11">
    <source>
        <dbReference type="ARBA" id="ARBA00023136"/>
    </source>
</evidence>
<dbReference type="InterPro" id="IPR024862">
    <property type="entry name" value="TRPV"/>
</dbReference>
<dbReference type="AlphaFoldDB" id="V3ZJ74"/>
<keyword evidence="8" id="KW-0106">Calcium</keyword>
<feature type="transmembrane region" description="Helical" evidence="14">
    <location>
        <begin position="272"/>
        <end position="291"/>
    </location>
</feature>
<keyword evidence="12" id="KW-0407">Ion channel</keyword>
<evidence type="ECO:0000256" key="4">
    <source>
        <dbReference type="ARBA" id="ARBA00022568"/>
    </source>
</evidence>
<organism evidence="16 17">
    <name type="scientific">Lottia gigantea</name>
    <name type="common">Giant owl limpet</name>
    <dbReference type="NCBI Taxonomy" id="225164"/>
    <lineage>
        <taxon>Eukaryota</taxon>
        <taxon>Metazoa</taxon>
        <taxon>Spiralia</taxon>
        <taxon>Lophotrochozoa</taxon>
        <taxon>Mollusca</taxon>
        <taxon>Gastropoda</taxon>
        <taxon>Patellogastropoda</taxon>
        <taxon>Lottioidea</taxon>
        <taxon>Lottiidae</taxon>
        <taxon>Lottia</taxon>
    </lineage>
</organism>
<dbReference type="RefSeq" id="XP_009064930.1">
    <property type="nucleotide sequence ID" value="XM_009066682.1"/>
</dbReference>
<feature type="repeat" description="ANK" evidence="13">
    <location>
        <begin position="50"/>
        <end position="82"/>
    </location>
</feature>
<dbReference type="InterPro" id="IPR002110">
    <property type="entry name" value="Ankyrin_rpt"/>
</dbReference>
<evidence type="ECO:0000256" key="2">
    <source>
        <dbReference type="ARBA" id="ARBA00022448"/>
    </source>
</evidence>
<comment type="subcellular location">
    <subcellularLocation>
        <location evidence="1">Cell membrane</location>
        <topology evidence="1">Multi-pass membrane protein</topology>
    </subcellularLocation>
</comment>
<dbReference type="GO" id="GO:0005886">
    <property type="term" value="C:plasma membrane"/>
    <property type="evidence" value="ECO:0007669"/>
    <property type="project" value="UniProtKB-SubCell"/>
</dbReference>
<feature type="transmembrane region" description="Helical" evidence="14">
    <location>
        <begin position="351"/>
        <end position="370"/>
    </location>
</feature>
<evidence type="ECO:0000256" key="13">
    <source>
        <dbReference type="PROSITE-ProRule" id="PRU00023"/>
    </source>
</evidence>
<keyword evidence="13" id="KW-0040">ANK repeat</keyword>
<evidence type="ECO:0000259" key="15">
    <source>
        <dbReference type="Pfam" id="PF00520"/>
    </source>
</evidence>
<name>V3ZJ74_LOTGI</name>
<dbReference type="SMART" id="SM00248">
    <property type="entry name" value="ANK"/>
    <property type="match status" value="4"/>
</dbReference>
<evidence type="ECO:0000256" key="6">
    <source>
        <dbReference type="ARBA" id="ARBA00022692"/>
    </source>
</evidence>
<evidence type="ECO:0000256" key="10">
    <source>
        <dbReference type="ARBA" id="ARBA00023065"/>
    </source>
</evidence>
<dbReference type="OMA" id="FRELILM"/>
<dbReference type="PANTHER" id="PTHR10582">
    <property type="entry name" value="TRANSIENT RECEPTOR POTENTIAL ION CHANNEL PROTEIN"/>
    <property type="match status" value="1"/>
</dbReference>
<keyword evidence="6 14" id="KW-0812">Transmembrane</keyword>
<feature type="transmembrane region" description="Helical" evidence="14">
    <location>
        <begin position="414"/>
        <end position="436"/>
    </location>
</feature>
<dbReference type="EMBL" id="KB203534">
    <property type="protein sequence ID" value="ESO84317.1"/>
    <property type="molecule type" value="Genomic_DNA"/>
</dbReference>
<dbReference type="Pfam" id="PF00520">
    <property type="entry name" value="Ion_trans"/>
    <property type="match status" value="1"/>
</dbReference>
<keyword evidence="7" id="KW-0677">Repeat</keyword>
<dbReference type="Proteomes" id="UP000030746">
    <property type="component" value="Unassembled WGS sequence"/>
</dbReference>
<evidence type="ECO:0000256" key="12">
    <source>
        <dbReference type="ARBA" id="ARBA00023303"/>
    </source>
</evidence>
<dbReference type="CTD" id="20233316"/>
<evidence type="ECO:0000256" key="5">
    <source>
        <dbReference type="ARBA" id="ARBA00022673"/>
    </source>
</evidence>
<proteinExistence type="predicted"/>
<dbReference type="InterPro" id="IPR036770">
    <property type="entry name" value="Ankyrin_rpt-contain_sf"/>
</dbReference>
<keyword evidence="17" id="KW-1185">Reference proteome</keyword>
<keyword evidence="3" id="KW-1003">Cell membrane</keyword>
<dbReference type="GeneID" id="20233316"/>
<evidence type="ECO:0000313" key="16">
    <source>
        <dbReference type="EMBL" id="ESO84317.1"/>
    </source>
</evidence>
<keyword evidence="11 14" id="KW-0472">Membrane</keyword>
<dbReference type="HOGENOM" id="CLU_004840_1_0_1"/>